<name>A0A2N5EGM3_9GAMM</name>
<keyword evidence="3" id="KW-1185">Reference proteome</keyword>
<protein>
    <submittedName>
        <fullName evidence="2">Uncharacterized protein</fullName>
    </submittedName>
</protein>
<dbReference type="AlphaFoldDB" id="A0A2N5EGM3"/>
<dbReference type="Proteomes" id="UP000234240">
    <property type="component" value="Unassembled WGS sequence"/>
</dbReference>
<evidence type="ECO:0000313" key="2">
    <source>
        <dbReference type="EMBL" id="PLR41665.1"/>
    </source>
</evidence>
<accession>A0A2N5EGM3</accession>
<reference evidence="2 3" key="1">
    <citation type="submission" date="2017-12" db="EMBL/GenBank/DDBJ databases">
        <title>Characterization of six clinical isolates of Enterochimera gen. nov., a novel genus of the Yersiniaciae family and the three species Enterochimera arupensis sp. nov., Enterochimera coloradensis sp. nov, and Enterochimera californica sp. nov.</title>
        <authorList>
            <person name="Rossi A."/>
            <person name="Fisher M."/>
        </authorList>
    </citation>
    <scope>NUCLEOTIDE SEQUENCE [LARGE SCALE GENOMIC DNA]</scope>
    <source>
        <strain evidence="3">2015-Iso6</strain>
    </source>
</reference>
<evidence type="ECO:0000256" key="1">
    <source>
        <dbReference type="SAM" id="Phobius"/>
    </source>
</evidence>
<dbReference type="EMBL" id="PJZF01000001">
    <property type="protein sequence ID" value="PLR41665.1"/>
    <property type="molecule type" value="Genomic_DNA"/>
</dbReference>
<comment type="caution">
    <text evidence="2">The sequence shown here is derived from an EMBL/GenBank/DDBJ whole genome shotgun (WGS) entry which is preliminary data.</text>
</comment>
<evidence type="ECO:0000313" key="3">
    <source>
        <dbReference type="Proteomes" id="UP000234240"/>
    </source>
</evidence>
<proteinExistence type="predicted"/>
<keyword evidence="1" id="KW-1133">Transmembrane helix</keyword>
<keyword evidence="1" id="KW-0472">Membrane</keyword>
<keyword evidence="1" id="KW-0812">Transmembrane</keyword>
<gene>
    <name evidence="2" type="ORF">CYR55_02220</name>
</gene>
<organism evidence="2 3">
    <name type="scientific">Chimaeribacter californicus</name>
    <dbReference type="NCBI Taxonomy" id="2060067"/>
    <lineage>
        <taxon>Bacteria</taxon>
        <taxon>Pseudomonadati</taxon>
        <taxon>Pseudomonadota</taxon>
        <taxon>Gammaproteobacteria</taxon>
        <taxon>Enterobacterales</taxon>
        <taxon>Yersiniaceae</taxon>
        <taxon>Chimaeribacter</taxon>
    </lineage>
</organism>
<feature type="transmembrane region" description="Helical" evidence="1">
    <location>
        <begin position="20"/>
        <end position="38"/>
    </location>
</feature>
<sequence>MLTACFHVANLSGGTKDAHNHSFLVAYPVTACFLRNGLMNRQNTRSRRIFPRYRRLLISQV</sequence>